<feature type="region of interest" description="Disordered" evidence="2">
    <location>
        <begin position="442"/>
        <end position="502"/>
    </location>
</feature>
<feature type="compositionally biased region" description="Low complexity" evidence="2">
    <location>
        <begin position="479"/>
        <end position="490"/>
    </location>
</feature>
<dbReference type="EMBL" id="HBEW01003697">
    <property type="protein sequence ID" value="CAD8580973.1"/>
    <property type="molecule type" value="Transcribed_RNA"/>
</dbReference>
<evidence type="ECO:0000313" key="3">
    <source>
        <dbReference type="EMBL" id="CAD8580973.1"/>
    </source>
</evidence>
<protein>
    <submittedName>
        <fullName evidence="3">Uncharacterized protein</fullName>
    </submittedName>
</protein>
<feature type="region of interest" description="Disordered" evidence="2">
    <location>
        <begin position="353"/>
        <end position="412"/>
    </location>
</feature>
<feature type="region of interest" description="Disordered" evidence="2">
    <location>
        <begin position="127"/>
        <end position="149"/>
    </location>
</feature>
<feature type="coiled-coil region" evidence="1">
    <location>
        <begin position="228"/>
        <end position="345"/>
    </location>
</feature>
<dbReference type="AlphaFoldDB" id="A0A7S0KGK0"/>
<sequence>MSAAATGGAGAGAGERRWRCHAAKKQTPTGGRGQMQDAMLRQSHGVPMVMLEVNGEVVDRMGLPMGKDELKKGEMMTCGEWLVRVVGLEGAVPEAPRMVVVPPSAEELAAAHAPHVAPHVAPSAYGGQPALVTPEPTLATQPRSGLQAPGAHREYYREPNAYGTSADAPMSHAYAPPPPSPPPSRTPKYQIYEPPPRVERGTDPDTGERERWLGGGWRGRSEGEYRPRAVTQDEVDAARERLLQLEHEARIRAEVAASEAMERHRQAEEARMAAESAMHQMSQAEAANRAVRDAEHAAAEARRLATFAAEHQREAESQFISMLPIDDARNNAEEQERRLAEMRDIQRRIAEHERAASAEAQVAPEQPQYAPQQRQPQQQQQQQQPQVPSRPTTVHYTPPLTAAPPSPVTTQRATAEIEYTSSLSNVKDRAAAFGHVTIKPKPASRAIPSEQTYSSHGTATTNASAHALAQVMRQDRAPTARATTTTTTPTQLPAAGESPEELRRKIEILERFAQSRGMFNK</sequence>
<feature type="compositionally biased region" description="Low complexity" evidence="2">
    <location>
        <begin position="357"/>
        <end position="391"/>
    </location>
</feature>
<proteinExistence type="predicted"/>
<reference evidence="3" key="1">
    <citation type="submission" date="2021-01" db="EMBL/GenBank/DDBJ databases">
        <authorList>
            <person name="Corre E."/>
            <person name="Pelletier E."/>
            <person name="Niang G."/>
            <person name="Scheremetjew M."/>
            <person name="Finn R."/>
            <person name="Kale V."/>
            <person name="Holt S."/>
            <person name="Cochrane G."/>
            <person name="Meng A."/>
            <person name="Brown T."/>
            <person name="Cohen L."/>
        </authorList>
    </citation>
    <scope>NUCLEOTIDE SEQUENCE</scope>
    <source>
        <strain evidence="3">Clade-D-RCC2572</strain>
    </source>
</reference>
<accession>A0A7S0KGK0</accession>
<name>A0A7S0KGK0_9CHLO</name>
<evidence type="ECO:0000256" key="1">
    <source>
        <dbReference type="SAM" id="Coils"/>
    </source>
</evidence>
<evidence type="ECO:0000256" key="2">
    <source>
        <dbReference type="SAM" id="MobiDB-lite"/>
    </source>
</evidence>
<feature type="region of interest" description="Disordered" evidence="2">
    <location>
        <begin position="161"/>
        <end position="216"/>
    </location>
</feature>
<gene>
    <name evidence="3" type="ORF">OMED0929_LOCUS3084</name>
</gene>
<organism evidence="3">
    <name type="scientific">Ostreococcus mediterraneus</name>
    <dbReference type="NCBI Taxonomy" id="1486918"/>
    <lineage>
        <taxon>Eukaryota</taxon>
        <taxon>Viridiplantae</taxon>
        <taxon>Chlorophyta</taxon>
        <taxon>Mamiellophyceae</taxon>
        <taxon>Mamiellales</taxon>
        <taxon>Bathycoccaceae</taxon>
        <taxon>Ostreococcus</taxon>
    </lineage>
</organism>
<feature type="compositionally biased region" description="Basic and acidic residues" evidence="2">
    <location>
        <begin position="196"/>
        <end position="212"/>
    </location>
</feature>
<feature type="compositionally biased region" description="Polar residues" evidence="2">
    <location>
        <begin position="449"/>
        <end position="464"/>
    </location>
</feature>
<feature type="compositionally biased region" description="Pro residues" evidence="2">
    <location>
        <begin position="175"/>
        <end position="185"/>
    </location>
</feature>
<keyword evidence="1" id="KW-0175">Coiled coil</keyword>